<evidence type="ECO:0000313" key="1">
    <source>
        <dbReference type="EMBL" id="KFZ60907.1"/>
    </source>
</evidence>
<dbReference type="Proteomes" id="UP000053620">
    <property type="component" value="Unassembled WGS sequence"/>
</dbReference>
<sequence>NGFKMKESRFKLDIGNKFFMMAVVRHWNGLLTEVVDGPSLEVLNVRSHRTLSNMI</sequence>
<proteinExistence type="predicted"/>
<organism evidence="1 2">
    <name type="scientific">Antrostomus carolinensis</name>
    <name type="common">Chuck-will's-widow</name>
    <name type="synonym">Caprimulgus carolinensis</name>
    <dbReference type="NCBI Taxonomy" id="279965"/>
    <lineage>
        <taxon>Eukaryota</taxon>
        <taxon>Metazoa</taxon>
        <taxon>Chordata</taxon>
        <taxon>Craniata</taxon>
        <taxon>Vertebrata</taxon>
        <taxon>Euteleostomi</taxon>
        <taxon>Archelosauria</taxon>
        <taxon>Archosauria</taxon>
        <taxon>Dinosauria</taxon>
        <taxon>Saurischia</taxon>
        <taxon>Theropoda</taxon>
        <taxon>Coelurosauria</taxon>
        <taxon>Aves</taxon>
        <taxon>Neognathae</taxon>
        <taxon>Neoaves</taxon>
        <taxon>Strisores</taxon>
        <taxon>Caprimulgiformes</taxon>
        <taxon>Caprimulgidae</taxon>
        <taxon>Antrostomus</taxon>
    </lineage>
</organism>
<accession>A0A094KU98</accession>
<gene>
    <name evidence="1" type="ORF">N321_12563</name>
</gene>
<evidence type="ECO:0000313" key="2">
    <source>
        <dbReference type="Proteomes" id="UP000053620"/>
    </source>
</evidence>
<protein>
    <submittedName>
        <fullName evidence="1">Uncharacterized protein</fullName>
    </submittedName>
</protein>
<keyword evidence="2" id="KW-1185">Reference proteome</keyword>
<feature type="non-terminal residue" evidence="1">
    <location>
        <position position="1"/>
    </location>
</feature>
<dbReference type="EMBL" id="KL354083">
    <property type="protein sequence ID" value="KFZ60907.1"/>
    <property type="molecule type" value="Genomic_DNA"/>
</dbReference>
<name>A0A094KU98_ANTCR</name>
<dbReference type="AlphaFoldDB" id="A0A094KU98"/>
<reference evidence="1 2" key="1">
    <citation type="submission" date="2014-04" db="EMBL/GenBank/DDBJ databases">
        <title>Genome evolution of avian class.</title>
        <authorList>
            <person name="Zhang G."/>
            <person name="Li C."/>
        </authorList>
    </citation>
    <scope>NUCLEOTIDE SEQUENCE [LARGE SCALE GENOMIC DNA]</scope>
    <source>
        <strain evidence="1">BGI_N321</strain>
    </source>
</reference>
<feature type="non-terminal residue" evidence="1">
    <location>
        <position position="55"/>
    </location>
</feature>